<accession>C5KUV3</accession>
<feature type="domain" description="RING-type" evidence="7">
    <location>
        <begin position="62"/>
        <end position="103"/>
    </location>
</feature>
<evidence type="ECO:0000256" key="3">
    <source>
        <dbReference type="ARBA" id="ARBA00012483"/>
    </source>
</evidence>
<feature type="region of interest" description="Disordered" evidence="6">
    <location>
        <begin position="865"/>
        <end position="976"/>
    </location>
</feature>
<comment type="catalytic activity">
    <reaction evidence="1">
        <text>S-ubiquitinyl-[E2 ubiquitin-conjugating enzyme]-L-cysteine + [acceptor protein]-L-lysine = [E2 ubiquitin-conjugating enzyme]-L-cysteine + N(6)-ubiquitinyl-[acceptor protein]-L-lysine.</text>
        <dbReference type="EC" id="2.3.2.27"/>
    </reaction>
</comment>
<evidence type="ECO:0000256" key="4">
    <source>
        <dbReference type="ARBA" id="ARBA00035113"/>
    </source>
</evidence>
<feature type="compositionally biased region" description="Acidic residues" evidence="6">
    <location>
        <begin position="762"/>
        <end position="771"/>
    </location>
</feature>
<feature type="compositionally biased region" description="Basic and acidic residues" evidence="6">
    <location>
        <begin position="428"/>
        <end position="443"/>
    </location>
</feature>
<keyword evidence="9" id="KW-1185">Reference proteome</keyword>
<comment type="pathway">
    <text evidence="2">Protein modification; protein ubiquitination.</text>
</comment>
<dbReference type="PANTHER" id="PTHR22938">
    <property type="entry name" value="ZINC FINGER PROTEIN 598"/>
    <property type="match status" value="1"/>
</dbReference>
<feature type="region of interest" description="Disordered" evidence="6">
    <location>
        <begin position="1"/>
        <end position="36"/>
    </location>
</feature>
<reference evidence="8 9" key="1">
    <citation type="submission" date="2008-07" db="EMBL/GenBank/DDBJ databases">
        <authorList>
            <person name="El-Sayed N."/>
            <person name="Caler E."/>
            <person name="Inman J."/>
            <person name="Amedeo P."/>
            <person name="Hass B."/>
            <person name="Wortman J."/>
        </authorList>
    </citation>
    <scope>NUCLEOTIDE SEQUENCE [LARGE SCALE GENOMIC DNA]</scope>
    <source>
        <strain evidence="9">ATCC 50983 / TXsc</strain>
    </source>
</reference>
<organism evidence="9">
    <name type="scientific">Perkinsus marinus (strain ATCC 50983 / TXsc)</name>
    <dbReference type="NCBI Taxonomy" id="423536"/>
    <lineage>
        <taxon>Eukaryota</taxon>
        <taxon>Sar</taxon>
        <taxon>Alveolata</taxon>
        <taxon>Perkinsozoa</taxon>
        <taxon>Perkinsea</taxon>
        <taxon>Perkinsida</taxon>
        <taxon>Perkinsidae</taxon>
        <taxon>Perkinsus</taxon>
    </lineage>
</organism>
<feature type="non-terminal residue" evidence="8">
    <location>
        <position position="1"/>
    </location>
</feature>
<dbReference type="InterPro" id="IPR013083">
    <property type="entry name" value="Znf_RING/FYVE/PHD"/>
</dbReference>
<dbReference type="OrthoDB" id="3838338at2759"/>
<dbReference type="InterPro" id="IPR013087">
    <property type="entry name" value="Znf_C2H2_type"/>
</dbReference>
<keyword evidence="5" id="KW-0862">Zinc</keyword>
<gene>
    <name evidence="8" type="ORF">Pmar_PMAR002272</name>
</gene>
<evidence type="ECO:0000256" key="1">
    <source>
        <dbReference type="ARBA" id="ARBA00000900"/>
    </source>
</evidence>
<dbReference type="Proteomes" id="UP000007800">
    <property type="component" value="Unassembled WGS sequence"/>
</dbReference>
<dbReference type="GO" id="GO:0061630">
    <property type="term" value="F:ubiquitin protein ligase activity"/>
    <property type="evidence" value="ECO:0007669"/>
    <property type="project" value="UniProtKB-EC"/>
</dbReference>
<dbReference type="RefSeq" id="XP_002779873.1">
    <property type="nucleotide sequence ID" value="XM_002779827.1"/>
</dbReference>
<feature type="region of interest" description="Disordered" evidence="6">
    <location>
        <begin position="349"/>
        <end position="375"/>
    </location>
</feature>
<feature type="compositionally biased region" description="Polar residues" evidence="6">
    <location>
        <begin position="628"/>
        <end position="649"/>
    </location>
</feature>
<dbReference type="EMBL" id="GG676384">
    <property type="protein sequence ID" value="EER11668.1"/>
    <property type="molecule type" value="Genomic_DNA"/>
</dbReference>
<evidence type="ECO:0000259" key="7">
    <source>
        <dbReference type="PROSITE" id="PS50089"/>
    </source>
</evidence>
<keyword evidence="5" id="KW-0479">Metal-binding</keyword>
<dbReference type="InParanoid" id="C5KUV3"/>
<dbReference type="GeneID" id="9047164"/>
<feature type="region of interest" description="Disordered" evidence="6">
    <location>
        <begin position="622"/>
        <end position="658"/>
    </location>
</feature>
<evidence type="ECO:0000256" key="6">
    <source>
        <dbReference type="SAM" id="MobiDB-lite"/>
    </source>
</evidence>
<dbReference type="GO" id="GO:0016567">
    <property type="term" value="P:protein ubiquitination"/>
    <property type="evidence" value="ECO:0007669"/>
    <property type="project" value="TreeGrafter"/>
</dbReference>
<feature type="region of interest" description="Disordered" evidence="6">
    <location>
        <begin position="404"/>
        <end position="450"/>
    </location>
</feature>
<dbReference type="InterPro" id="IPR056437">
    <property type="entry name" value="Znf-C2H2_ZNF598/HEL2"/>
</dbReference>
<evidence type="ECO:0000256" key="2">
    <source>
        <dbReference type="ARBA" id="ARBA00004906"/>
    </source>
</evidence>
<protein>
    <recommendedName>
        <fullName evidence="3">RING-type E3 ubiquitin transferase</fullName>
        <ecNumber evidence="3">2.3.2.27</ecNumber>
    </recommendedName>
</protein>
<feature type="region of interest" description="Disordered" evidence="6">
    <location>
        <begin position="754"/>
        <end position="779"/>
    </location>
</feature>
<sequence length="993" mass="112494">GKGKGRDDRDRYDPDYDRGESSRKKGGGTQKIDMPPPLSFAGSLVLHEPIKADSIDKIDEECSLCMEKLIYVAVGHCGHHSICWLCALRLRWLLNDRSCPMCKEELDTLVLVHRDQYDPSLSINDLIASKKRLVIRDKEQVDIYYGDKRIQKIFHMIRQYRCGFCTSWDVYEVPQAFHTLGDLRTHLRKQHSRDFCTICLNERDVFILEQYLYTTLNHGADIDRHCRHGDPDLRPPVDNHPSCDFCNPSGRNDHRFYSADQLKTHMRKNHFTCHLCESMGWRNEYYKDYFALYAHFSAAHYPCEHNDCLAKRFVVFKTDDDLKIHEVTEHTNFGVMSRAEKRANLRLDLGTSGGRSRKPGQRDDNPNPDTAENYNVKFCKPPRQFYNGPDESTALGQEYAALNAVTSDEEDDQNEASDPKRIKKRYPSRKDGHRYDPNWHGEIPEPSLPKPRTCSIIDADNTALPNAAPGGIISDRQEGPAVADEEEEEEDLMERGRRVLILEAVRIIETDPDGLGRVNGVLFKNKNAELMKACRVALGDINLHHLKDAAMEMRKEQSDEALDYFVETAAEVFSLAEGGMQKGAQLCAAMVLLLPIKGLRDRLVERMQVYGGDAILESTRLEHERQARSISPQPRSTASVTSRGSSQPPTVKLPDTPVPIPDGLLAGPHKRPSFIKALMAVLDADLGEVDEVIPPKQYTKLVQSVQQIDGIQTDTLAEMRNQLLAVVGSRKDLSWANAEMVIGLRPLAYRLLTPRPTVPTSSDEEVEEEYEYRDPSRRREAEEAAAASAAELQKGWDEFVQQARRVLHERFNMLELCYMSTYIHLAAGRLQSRGIERGVDDRYSYQEFPLLPGTKPIVRTTYNGQQPRTKGGGGGNYPTLSAAHAITSSSSSSSSSNTRQQGLWATRNPARLADPEAFPELPKIQPKPKSSQWNAGGKARKDIERMKGLERRYPLLVRPTKNAPKQSHEPELPGWKCPHSACKEGRTFRGRWW</sequence>
<name>C5KUV3_PERM5</name>
<dbReference type="AlphaFoldDB" id="C5KUV3"/>
<comment type="similarity">
    <text evidence="4">Belongs to the ZNF598/HEL2 family.</text>
</comment>
<feature type="compositionally biased region" description="Basic and acidic residues" evidence="6">
    <location>
        <begin position="1"/>
        <end position="23"/>
    </location>
</feature>
<dbReference type="GO" id="GO:0008270">
    <property type="term" value="F:zinc ion binding"/>
    <property type="evidence" value="ECO:0007669"/>
    <property type="project" value="UniProtKB-KW"/>
</dbReference>
<dbReference type="CDD" id="cd16615">
    <property type="entry name" value="RING-HC_ZNF598"/>
    <property type="match status" value="1"/>
</dbReference>
<evidence type="ECO:0000256" key="5">
    <source>
        <dbReference type="PROSITE-ProRule" id="PRU00175"/>
    </source>
</evidence>
<dbReference type="InterPro" id="IPR041888">
    <property type="entry name" value="RING-HC_ZNF598/HEL2"/>
</dbReference>
<dbReference type="InterPro" id="IPR044288">
    <property type="entry name" value="ZNF598/HEL2"/>
</dbReference>
<dbReference type="SMART" id="SM00184">
    <property type="entry name" value="RING"/>
    <property type="match status" value="1"/>
</dbReference>
<dbReference type="PROSITE" id="PS50089">
    <property type="entry name" value="ZF_RING_2"/>
    <property type="match status" value="1"/>
</dbReference>
<dbReference type="Pfam" id="PF23230">
    <property type="entry name" value="zf-C2H2_13"/>
    <property type="match status" value="1"/>
</dbReference>
<dbReference type="InterPro" id="IPR001841">
    <property type="entry name" value="Znf_RING"/>
</dbReference>
<keyword evidence="5" id="KW-0863">Zinc-finger</keyword>
<dbReference type="EC" id="2.3.2.27" evidence="3"/>
<dbReference type="OMA" id="CYMSTYI"/>
<proteinExistence type="inferred from homology"/>
<feature type="compositionally biased region" description="Basic and acidic residues" evidence="6">
    <location>
        <begin position="939"/>
        <end position="953"/>
    </location>
</feature>
<dbReference type="PANTHER" id="PTHR22938:SF0">
    <property type="entry name" value="E3 UBIQUITIN-PROTEIN LIGASE ZNF598"/>
    <property type="match status" value="1"/>
</dbReference>
<dbReference type="Gene3D" id="3.30.40.10">
    <property type="entry name" value="Zinc/RING finger domain, C3HC4 (zinc finger)"/>
    <property type="match status" value="1"/>
</dbReference>
<dbReference type="SUPFAM" id="SSF57850">
    <property type="entry name" value="RING/U-box"/>
    <property type="match status" value="1"/>
</dbReference>
<dbReference type="Pfam" id="PF25447">
    <property type="entry name" value="RING_ZNF598"/>
    <property type="match status" value="1"/>
</dbReference>
<evidence type="ECO:0000313" key="9">
    <source>
        <dbReference type="Proteomes" id="UP000007800"/>
    </source>
</evidence>
<dbReference type="GO" id="GO:0043022">
    <property type="term" value="F:ribosome binding"/>
    <property type="evidence" value="ECO:0007669"/>
    <property type="project" value="TreeGrafter"/>
</dbReference>
<evidence type="ECO:0000313" key="8">
    <source>
        <dbReference type="EMBL" id="EER11668.1"/>
    </source>
</evidence>
<dbReference type="SMART" id="SM00355">
    <property type="entry name" value="ZnF_C2H2"/>
    <property type="match status" value="4"/>
</dbReference>
<dbReference type="GO" id="GO:0072344">
    <property type="term" value="P:rescue of stalled ribosome"/>
    <property type="evidence" value="ECO:0007669"/>
    <property type="project" value="InterPro"/>
</dbReference>